<sequence length="217" mass="24672">FGESAKLKVAVAPEKMSGPQAHLNKSLLATAMQHIGTKDSKRVVFCVKIKRDGIIFQTSQRSPKDANAIIRDANETEVPAEIQSIFMDKDLQHQKREPRVFVIVKRFVALGPTEKKWDPYRRFGWVVAGALFFDILHPAEVIEVENLVTLFAKTSYYHRQIRAKIIHALPIKRVGHPQDRLQIALLTSHKSVYLSESSNEESTLREDEFVGPMDILN</sequence>
<organism evidence="1 2">
    <name type="scientific">Leucogyrophana mollusca</name>
    <dbReference type="NCBI Taxonomy" id="85980"/>
    <lineage>
        <taxon>Eukaryota</taxon>
        <taxon>Fungi</taxon>
        <taxon>Dikarya</taxon>
        <taxon>Basidiomycota</taxon>
        <taxon>Agaricomycotina</taxon>
        <taxon>Agaricomycetes</taxon>
        <taxon>Agaricomycetidae</taxon>
        <taxon>Boletales</taxon>
        <taxon>Boletales incertae sedis</taxon>
        <taxon>Leucogyrophana</taxon>
    </lineage>
</organism>
<gene>
    <name evidence="1" type="ORF">BV22DRAFT_1052853</name>
</gene>
<evidence type="ECO:0000313" key="1">
    <source>
        <dbReference type="EMBL" id="KAH7916868.1"/>
    </source>
</evidence>
<dbReference type="EMBL" id="MU267517">
    <property type="protein sequence ID" value="KAH7916868.1"/>
    <property type="molecule type" value="Genomic_DNA"/>
</dbReference>
<feature type="non-terminal residue" evidence="1">
    <location>
        <position position="1"/>
    </location>
</feature>
<keyword evidence="2" id="KW-1185">Reference proteome</keyword>
<comment type="caution">
    <text evidence="1">The sequence shown here is derived from an EMBL/GenBank/DDBJ whole genome shotgun (WGS) entry which is preliminary data.</text>
</comment>
<name>A0ACB8AV13_9AGAM</name>
<proteinExistence type="predicted"/>
<reference evidence="1" key="1">
    <citation type="journal article" date="2021" name="New Phytol.">
        <title>Evolutionary innovations through gain and loss of genes in the ectomycorrhizal Boletales.</title>
        <authorList>
            <person name="Wu G."/>
            <person name="Miyauchi S."/>
            <person name="Morin E."/>
            <person name="Kuo A."/>
            <person name="Drula E."/>
            <person name="Varga T."/>
            <person name="Kohler A."/>
            <person name="Feng B."/>
            <person name="Cao Y."/>
            <person name="Lipzen A."/>
            <person name="Daum C."/>
            <person name="Hundley H."/>
            <person name="Pangilinan J."/>
            <person name="Johnson J."/>
            <person name="Barry K."/>
            <person name="LaButti K."/>
            <person name="Ng V."/>
            <person name="Ahrendt S."/>
            <person name="Min B."/>
            <person name="Choi I.G."/>
            <person name="Park H."/>
            <person name="Plett J.M."/>
            <person name="Magnuson J."/>
            <person name="Spatafora J.W."/>
            <person name="Nagy L.G."/>
            <person name="Henrissat B."/>
            <person name="Grigoriev I.V."/>
            <person name="Yang Z.L."/>
            <person name="Xu J."/>
            <person name="Martin F.M."/>
        </authorList>
    </citation>
    <scope>NUCLEOTIDE SEQUENCE</scope>
    <source>
        <strain evidence="1">KUC20120723A-06</strain>
    </source>
</reference>
<accession>A0ACB8AV13</accession>
<dbReference type="Proteomes" id="UP000790709">
    <property type="component" value="Unassembled WGS sequence"/>
</dbReference>
<protein>
    <submittedName>
        <fullName evidence="1">Uncharacterized protein</fullName>
    </submittedName>
</protein>
<evidence type="ECO:0000313" key="2">
    <source>
        <dbReference type="Proteomes" id="UP000790709"/>
    </source>
</evidence>